<feature type="transmembrane region" description="Helical" evidence="3">
    <location>
        <begin position="20"/>
        <end position="41"/>
    </location>
</feature>
<proteinExistence type="inferred from homology"/>
<dbReference type="AlphaFoldDB" id="A0A139R7A4"/>
<evidence type="ECO:0000313" key="5">
    <source>
        <dbReference type="EMBL" id="KXU10613.1"/>
    </source>
</evidence>
<dbReference type="Pfam" id="PF01832">
    <property type="entry name" value="Glucosaminidase"/>
    <property type="match status" value="1"/>
</dbReference>
<dbReference type="PATRIC" id="fig|28037.238.peg.2306"/>
<dbReference type="SUPFAM" id="SSF54001">
    <property type="entry name" value="Cysteine proteinases"/>
    <property type="match status" value="1"/>
</dbReference>
<keyword evidence="3" id="KW-0472">Membrane</keyword>
<dbReference type="Gene3D" id="3.90.1720.10">
    <property type="entry name" value="endopeptidase domain like (from Nostoc punctiforme)"/>
    <property type="match status" value="1"/>
</dbReference>
<gene>
    <name evidence="5" type="ORF">SMIDD22_01951</name>
</gene>
<dbReference type="Gene3D" id="1.10.530.10">
    <property type="match status" value="1"/>
</dbReference>
<keyword evidence="3" id="KW-0812">Transmembrane</keyword>
<accession>A0A139R7A4</accession>
<evidence type="ECO:0000256" key="2">
    <source>
        <dbReference type="SAM" id="MobiDB-lite"/>
    </source>
</evidence>
<sequence>MVDKRGIHEKIFKLKILIPLVALLLIVNVGITMLVGIMGAVTNNGRNDCGAVETTSSTGDSTVSSADGSIDDFVKKHKEAYILSWKAGGFLPSASITQTMIENGFNFTNPNGTSFWKAHNMGGVKTSSKSNFPVTLATYGEDSVDLSGTKPGANVGDGTGGAYTWFSSYDAGIVGKAEFMAHQTLYKGAINNTNGIASLSAIADGGWATDGTYKSKLIDMYQKLGTKYQWLDKEAIAAHGEKPYEGSSTQDVGSSDSAVSSSAENSGCGESGSSTDGTGTVPSDATAWGYKPEDLPDSLKPFIIDPKSLGMDYAKSTGWYNPGSDEYAGQCVNLTISMGNHLWGHSGSVQGDGKDQAAAWAAIFGNSVKTTPKKGAIFSTQVGGGGYGHTGIVCHVFENGSILFVEQNTPLSGWDQFKTPYTWNYRIWTKSQQQEQVISFAYPDDREAKLSSN</sequence>
<organism evidence="5 6">
    <name type="scientific">Streptococcus mitis</name>
    <dbReference type="NCBI Taxonomy" id="28037"/>
    <lineage>
        <taxon>Bacteria</taxon>
        <taxon>Bacillati</taxon>
        <taxon>Bacillota</taxon>
        <taxon>Bacilli</taxon>
        <taxon>Lactobacillales</taxon>
        <taxon>Streptococcaceae</taxon>
        <taxon>Streptococcus</taxon>
        <taxon>Streptococcus mitis group</taxon>
    </lineage>
</organism>
<dbReference type="InterPro" id="IPR007921">
    <property type="entry name" value="CHAP_dom"/>
</dbReference>
<feature type="domain" description="Peptidase C51" evidence="4">
    <location>
        <begin position="306"/>
        <end position="442"/>
    </location>
</feature>
<feature type="region of interest" description="Disordered" evidence="2">
    <location>
        <begin position="242"/>
        <end position="292"/>
    </location>
</feature>
<dbReference type="GO" id="GO:0004040">
    <property type="term" value="F:amidase activity"/>
    <property type="evidence" value="ECO:0007669"/>
    <property type="project" value="InterPro"/>
</dbReference>
<feature type="compositionally biased region" description="Low complexity" evidence="2">
    <location>
        <begin position="251"/>
        <end position="283"/>
    </location>
</feature>
<evidence type="ECO:0000313" key="6">
    <source>
        <dbReference type="Proteomes" id="UP000070779"/>
    </source>
</evidence>
<dbReference type="Proteomes" id="UP000070779">
    <property type="component" value="Unassembled WGS sequence"/>
</dbReference>
<dbReference type="Pfam" id="PF05257">
    <property type="entry name" value="CHAP"/>
    <property type="match status" value="1"/>
</dbReference>
<dbReference type="PROSITE" id="PS50911">
    <property type="entry name" value="CHAP"/>
    <property type="match status" value="1"/>
</dbReference>
<evidence type="ECO:0000256" key="3">
    <source>
        <dbReference type="SAM" id="Phobius"/>
    </source>
</evidence>
<dbReference type="EMBL" id="LQZD01000453">
    <property type="protein sequence ID" value="KXU10613.1"/>
    <property type="molecule type" value="Genomic_DNA"/>
</dbReference>
<keyword evidence="3" id="KW-1133">Transmembrane helix</keyword>
<dbReference type="InterPro" id="IPR038765">
    <property type="entry name" value="Papain-like_cys_pep_sf"/>
</dbReference>
<reference evidence="5 6" key="1">
    <citation type="submission" date="2016-01" db="EMBL/GenBank/DDBJ databases">
        <title>Highly variable Streptococcus oralis are common among viridans streptococci isolated from primates.</title>
        <authorList>
            <person name="Denapaite D."/>
            <person name="Rieger M."/>
            <person name="Koendgen S."/>
            <person name="Brueckner R."/>
            <person name="Ochigava I."/>
            <person name="Kappeler P."/>
            <person name="Maetz-Rensing K."/>
            <person name="Leendertz F."/>
            <person name="Hakenbeck R."/>
        </authorList>
    </citation>
    <scope>NUCLEOTIDE SEQUENCE [LARGE SCALE GENOMIC DNA]</scope>
    <source>
        <strain evidence="5 6">DD22</strain>
    </source>
</reference>
<comment type="similarity">
    <text evidence="1">Belongs to the glycosyl hydrolase 73 family.</text>
</comment>
<evidence type="ECO:0000259" key="4">
    <source>
        <dbReference type="PROSITE" id="PS50911"/>
    </source>
</evidence>
<dbReference type="InterPro" id="IPR002901">
    <property type="entry name" value="MGlyc_endo_b_GlcNAc-like_dom"/>
</dbReference>
<evidence type="ECO:0000256" key="1">
    <source>
        <dbReference type="ARBA" id="ARBA00010266"/>
    </source>
</evidence>
<comment type="caution">
    <text evidence="5">The sequence shown here is derived from an EMBL/GenBank/DDBJ whole genome shotgun (WGS) entry which is preliminary data.</text>
</comment>
<protein>
    <recommendedName>
        <fullName evidence="4">Peptidase C51 domain-containing protein</fullName>
    </recommendedName>
</protein>
<name>A0A139R7A4_STRMT</name>